<dbReference type="InterPro" id="IPR050432">
    <property type="entry name" value="FAD-linked_Oxidoreductases_BP"/>
</dbReference>
<dbReference type="Gramene" id="EFJ04998">
    <property type="protein sequence ID" value="EFJ04998"/>
    <property type="gene ID" value="SELMODRAFT_137950"/>
</dbReference>
<dbReference type="GO" id="GO:0071949">
    <property type="term" value="F:FAD binding"/>
    <property type="evidence" value="ECO:0007669"/>
    <property type="project" value="InterPro"/>
</dbReference>
<dbReference type="InParanoid" id="D8TED0"/>
<evidence type="ECO:0000256" key="3">
    <source>
        <dbReference type="SAM" id="SignalP"/>
    </source>
</evidence>
<evidence type="ECO:0000256" key="2">
    <source>
        <dbReference type="ARBA" id="ARBA00023002"/>
    </source>
</evidence>
<feature type="signal peptide" evidence="3">
    <location>
        <begin position="1"/>
        <end position="26"/>
    </location>
</feature>
<accession>D8TED0</accession>
<keyword evidence="2" id="KW-0560">Oxidoreductase</keyword>
<dbReference type="eggNOG" id="ENOG502QQWK">
    <property type="taxonomic scope" value="Eukaryota"/>
</dbReference>
<dbReference type="AlphaFoldDB" id="D8TED0"/>
<sequence length="615" mass="66803">MPSLTIHRPAFLAVFLSIIAISLQLAAPSSIYHELEANQSCRCTAFNSSCWPSAQSWQDFNRSIDGRLIALSPPASPCHDPNFNAQACRTAQQRWGFPFWRADQPGAMQASNWEALGRFTCLINSPRNSTCFQGSVATYAVNATESRHIQAAIALAQARNLRIVIKNTGHDYLGRSTAPGALMIWTHNLREIVYHEKFAPMGCTIRAEDPPAMTIGAGIQWEDLYAAAFNRNHVVVGGGSSSVGGAGGNPMGAGHGPLSPLHGLAADNVLELKLVTADGRLIVANRCQNRDLYWALRGGGGGTFGVVVSLTHRLYPPLTNIVYASYSFMASSRRAFRDLLVKFTELHPSLERAGWSGVFAMSNVTALSMTYLLPNRNVSFANATLAPLERFAQSSGSSIQLNASLQNFPSFQQWHLVIQCGGAPDCRELNSSTTQSLATAGIPLLLASRLIPRATIQSSPNATADAFIAIQDRFPLVSITGIFVAGGSVSRPRNNAVNPAWRRALWHVILGISWMELGDLEEERIAARNVSAANQFLVDLTPGSGAYGNEGDFNEPRWQRTFFGASYPRLLAIKRRADPAGMFRCRHCVGSEIWSEDLNCPAGIAQEDQPLVSSF</sequence>
<proteinExistence type="inferred from homology"/>
<feature type="domain" description="FAD-binding PCMH-type" evidence="4">
    <location>
        <begin position="132"/>
        <end position="317"/>
    </location>
</feature>
<organism evidence="6">
    <name type="scientific">Selaginella moellendorffii</name>
    <name type="common">Spikemoss</name>
    <dbReference type="NCBI Taxonomy" id="88036"/>
    <lineage>
        <taxon>Eukaryota</taxon>
        <taxon>Viridiplantae</taxon>
        <taxon>Streptophyta</taxon>
        <taxon>Embryophyta</taxon>
        <taxon>Tracheophyta</taxon>
        <taxon>Lycopodiopsida</taxon>
        <taxon>Selaginellales</taxon>
        <taxon>Selaginellaceae</taxon>
        <taxon>Selaginella</taxon>
    </lineage>
</organism>
<dbReference type="SUPFAM" id="SSF56176">
    <property type="entry name" value="FAD-binding/transporter-associated domain-like"/>
    <property type="match status" value="1"/>
</dbReference>
<dbReference type="PANTHER" id="PTHR13878:SF91">
    <property type="entry name" value="FAD BINDING DOMAIN PROTEIN (AFU_ORTHOLOGUE AFUA_6G12070)-RELATED"/>
    <property type="match status" value="1"/>
</dbReference>
<dbReference type="FunCoup" id="D8TED0">
    <property type="interactions" value="530"/>
</dbReference>
<dbReference type="Pfam" id="PF01565">
    <property type="entry name" value="FAD_binding_4"/>
    <property type="match status" value="1"/>
</dbReference>
<dbReference type="PANTHER" id="PTHR13878">
    <property type="entry name" value="GULONOLACTONE OXIDASE"/>
    <property type="match status" value="1"/>
</dbReference>
<keyword evidence="6" id="KW-1185">Reference proteome</keyword>
<gene>
    <name evidence="5" type="ORF">SELMODRAFT_137950</name>
</gene>
<dbReference type="OMA" id="VNRYQFG"/>
<name>D8TED0_SELML</name>
<reference evidence="5" key="1">
    <citation type="journal article" date="2011" name="Science">
        <title>The Selaginella genome identifies genetic changes associated with the evolution of vascular plants.</title>
        <authorList>
            <person name="Banks J.A."/>
            <person name="Nishiyama T."/>
            <person name="Hasebe M."/>
            <person name="Bowman J.L."/>
            <person name="Gribskov M."/>
            <person name="dePamphilis C."/>
            <person name="Albert V.A."/>
            <person name="Aono N."/>
            <person name="Aoyama T."/>
            <person name="Ambrose B.A."/>
            <person name="Ashton N.W."/>
            <person name="Axtell M.J."/>
            <person name="Barker E."/>
            <person name="Barker M.S."/>
            <person name="Bennetzen J.L."/>
            <person name="Bonawitz N.D."/>
            <person name="Chapple C."/>
            <person name="Cheng C."/>
            <person name="Correa L.G."/>
            <person name="Dacre M."/>
            <person name="DeBarry J."/>
            <person name="Dreyer I."/>
            <person name="Elias M."/>
            <person name="Engstrom E.M."/>
            <person name="Estelle M."/>
            <person name="Feng L."/>
            <person name="Finet C."/>
            <person name="Floyd S.K."/>
            <person name="Frommer W.B."/>
            <person name="Fujita T."/>
            <person name="Gramzow L."/>
            <person name="Gutensohn M."/>
            <person name="Harholt J."/>
            <person name="Hattori M."/>
            <person name="Heyl A."/>
            <person name="Hirai T."/>
            <person name="Hiwatashi Y."/>
            <person name="Ishikawa M."/>
            <person name="Iwata M."/>
            <person name="Karol K.G."/>
            <person name="Koehler B."/>
            <person name="Kolukisaoglu U."/>
            <person name="Kubo M."/>
            <person name="Kurata T."/>
            <person name="Lalonde S."/>
            <person name="Li K."/>
            <person name="Li Y."/>
            <person name="Litt A."/>
            <person name="Lyons E."/>
            <person name="Manning G."/>
            <person name="Maruyama T."/>
            <person name="Michael T.P."/>
            <person name="Mikami K."/>
            <person name="Miyazaki S."/>
            <person name="Morinaga S."/>
            <person name="Murata T."/>
            <person name="Mueller-Roeber B."/>
            <person name="Nelson D.R."/>
            <person name="Obara M."/>
            <person name="Oguri Y."/>
            <person name="Olmstead R.G."/>
            <person name="Onodera N."/>
            <person name="Petersen B.L."/>
            <person name="Pils B."/>
            <person name="Prigge M."/>
            <person name="Rensing S.A."/>
            <person name="Riano-Pachon D.M."/>
            <person name="Roberts A.W."/>
            <person name="Sato Y."/>
            <person name="Scheller H.V."/>
            <person name="Schulz B."/>
            <person name="Schulz C."/>
            <person name="Shakirov E.V."/>
            <person name="Shibagaki N."/>
            <person name="Shinohara N."/>
            <person name="Shippen D.E."/>
            <person name="Soerensen I."/>
            <person name="Sotooka R."/>
            <person name="Sugimoto N."/>
            <person name="Sugita M."/>
            <person name="Sumikawa N."/>
            <person name="Tanurdzic M."/>
            <person name="Theissen G."/>
            <person name="Ulvskov P."/>
            <person name="Wakazuki S."/>
            <person name="Weng J.K."/>
            <person name="Willats W.W."/>
            <person name="Wipf D."/>
            <person name="Wolf P.G."/>
            <person name="Yang L."/>
            <person name="Zimmer A.D."/>
            <person name="Zhu Q."/>
            <person name="Mitros T."/>
            <person name="Hellsten U."/>
            <person name="Loque D."/>
            <person name="Otillar R."/>
            <person name="Salamov A."/>
            <person name="Schmutz J."/>
            <person name="Shapiro H."/>
            <person name="Lindquist E."/>
            <person name="Lucas S."/>
            <person name="Rokhsar D."/>
            <person name="Grigoriev I.V."/>
        </authorList>
    </citation>
    <scope>NUCLEOTIDE SEQUENCE [LARGE SCALE GENOMIC DNA]</scope>
</reference>
<dbReference type="EMBL" id="GL377740">
    <property type="protein sequence ID" value="EFJ04998.1"/>
    <property type="molecule type" value="Genomic_DNA"/>
</dbReference>
<feature type="chain" id="PRO_5003123523" description="FAD-binding PCMH-type domain-containing protein" evidence="3">
    <location>
        <begin position="27"/>
        <end position="615"/>
    </location>
</feature>
<dbReference type="InterPro" id="IPR006094">
    <property type="entry name" value="Oxid_FAD_bind_N"/>
</dbReference>
<dbReference type="GO" id="GO:0016491">
    <property type="term" value="F:oxidoreductase activity"/>
    <property type="evidence" value="ECO:0000318"/>
    <property type="project" value="GO_Central"/>
</dbReference>
<evidence type="ECO:0000313" key="5">
    <source>
        <dbReference type="EMBL" id="EFJ04998.1"/>
    </source>
</evidence>
<evidence type="ECO:0000256" key="1">
    <source>
        <dbReference type="ARBA" id="ARBA00005466"/>
    </source>
</evidence>
<dbReference type="Pfam" id="PF08031">
    <property type="entry name" value="BBE"/>
    <property type="match status" value="1"/>
</dbReference>
<dbReference type="InterPro" id="IPR012951">
    <property type="entry name" value="BBE"/>
</dbReference>
<keyword evidence="3" id="KW-0732">Signal</keyword>
<comment type="similarity">
    <text evidence="1">Belongs to the oxygen-dependent FAD-linked oxidoreductase family.</text>
</comment>
<dbReference type="InterPro" id="IPR016166">
    <property type="entry name" value="FAD-bd_PCMH"/>
</dbReference>
<protein>
    <recommendedName>
        <fullName evidence="4">FAD-binding PCMH-type domain-containing protein</fullName>
    </recommendedName>
</protein>
<dbReference type="Proteomes" id="UP000001514">
    <property type="component" value="Unassembled WGS sequence"/>
</dbReference>
<dbReference type="HOGENOM" id="CLU_018354_4_4_1"/>
<dbReference type="InterPro" id="IPR016169">
    <property type="entry name" value="FAD-bd_PCMH_sub2"/>
</dbReference>
<evidence type="ECO:0000259" key="4">
    <source>
        <dbReference type="PROSITE" id="PS51387"/>
    </source>
</evidence>
<dbReference type="InterPro" id="IPR036318">
    <property type="entry name" value="FAD-bd_PCMH-like_sf"/>
</dbReference>
<dbReference type="Gene3D" id="3.30.465.10">
    <property type="match status" value="2"/>
</dbReference>
<dbReference type="OrthoDB" id="407275at2759"/>
<evidence type="ECO:0000313" key="6">
    <source>
        <dbReference type="Proteomes" id="UP000001514"/>
    </source>
</evidence>
<dbReference type="KEGG" id="smo:SELMODRAFT_137950"/>
<dbReference type="PROSITE" id="PS51387">
    <property type="entry name" value="FAD_PCMH"/>
    <property type="match status" value="1"/>
</dbReference>